<evidence type="ECO:0000256" key="6">
    <source>
        <dbReference type="ARBA" id="ARBA00023136"/>
    </source>
</evidence>
<evidence type="ECO:0000256" key="8">
    <source>
        <dbReference type="SAM" id="Phobius"/>
    </source>
</evidence>
<evidence type="ECO:0000256" key="5">
    <source>
        <dbReference type="ARBA" id="ARBA00022989"/>
    </source>
</evidence>
<keyword evidence="6 8" id="KW-0472">Membrane</keyword>
<evidence type="ECO:0000256" key="4">
    <source>
        <dbReference type="ARBA" id="ARBA00022692"/>
    </source>
</evidence>
<feature type="transmembrane region" description="Helical" evidence="8">
    <location>
        <begin position="31"/>
        <end position="50"/>
    </location>
</feature>
<protein>
    <submittedName>
        <fullName evidence="9">Multisubunit sodium/proton antiporter MrpC subunit</fullName>
    </submittedName>
</protein>
<evidence type="ECO:0000313" key="9">
    <source>
        <dbReference type="EMBL" id="TCK25500.1"/>
    </source>
</evidence>
<evidence type="ECO:0000256" key="3">
    <source>
        <dbReference type="ARBA" id="ARBA00022475"/>
    </source>
</evidence>
<comment type="caution">
    <text evidence="9">The sequence shown here is derived from an EMBL/GenBank/DDBJ whole genome shotgun (WGS) entry which is preliminary data.</text>
</comment>
<evidence type="ECO:0000256" key="2">
    <source>
        <dbReference type="ARBA" id="ARBA00010388"/>
    </source>
</evidence>
<dbReference type="AlphaFoldDB" id="A0A4R1HXF5"/>
<keyword evidence="10" id="KW-1185">Reference proteome</keyword>
<feature type="compositionally biased region" description="Basic and acidic residues" evidence="7">
    <location>
        <begin position="170"/>
        <end position="183"/>
    </location>
</feature>
<dbReference type="GO" id="GO:0005886">
    <property type="term" value="C:plasma membrane"/>
    <property type="evidence" value="ECO:0007669"/>
    <property type="project" value="UniProtKB-SubCell"/>
</dbReference>
<comment type="similarity">
    <text evidence="2">Belongs to the CPA3 antiporters (TC 2.A.63) subunit C family.</text>
</comment>
<dbReference type="InterPro" id="IPR039428">
    <property type="entry name" value="NUOK/Mnh_C1-like"/>
</dbReference>
<gene>
    <name evidence="9" type="ORF">EV378_1309</name>
</gene>
<feature type="region of interest" description="Disordered" evidence="7">
    <location>
        <begin position="116"/>
        <end position="183"/>
    </location>
</feature>
<reference evidence="9 10" key="1">
    <citation type="submission" date="2019-03" db="EMBL/GenBank/DDBJ databases">
        <title>Sequencing the genomes of 1000 actinobacteria strains.</title>
        <authorList>
            <person name="Klenk H.-P."/>
        </authorList>
    </citation>
    <scope>NUCLEOTIDE SEQUENCE [LARGE SCALE GENOMIC DNA]</scope>
    <source>
        <strain evidence="9 10">DSM 44969</strain>
    </source>
</reference>
<feature type="transmembrane region" description="Helical" evidence="8">
    <location>
        <begin position="70"/>
        <end position="92"/>
    </location>
</feature>
<evidence type="ECO:0000256" key="7">
    <source>
        <dbReference type="SAM" id="MobiDB-lite"/>
    </source>
</evidence>
<evidence type="ECO:0000256" key="1">
    <source>
        <dbReference type="ARBA" id="ARBA00004651"/>
    </source>
</evidence>
<accession>A0A4R1HXF5</accession>
<dbReference type="PANTHER" id="PTHR34583">
    <property type="entry name" value="ANTIPORTER SUBUNIT MNHC2-RELATED"/>
    <property type="match status" value="1"/>
</dbReference>
<sequence length="183" mass="19063">MNGINLAMALVLAVLYSVGFYLLMQRSLMRILIGIVVVGHGANLLLQLAGGPPGRAPVLGVAAPEEFTDPLPQALALTAIVITFALTTYLLALGYRSWVLTGDDTVQDDIEDRRIAALSRPEGSMGEDATEGTDPEADEDPGSAAASDEPDEQPDGPESGEAVPAGLPAGRDEPARDEKADPS</sequence>
<keyword evidence="4 8" id="KW-0812">Transmembrane</keyword>
<organism evidence="9 10">
    <name type="scientific">Pseudonocardia endophytica</name>
    <dbReference type="NCBI Taxonomy" id="401976"/>
    <lineage>
        <taxon>Bacteria</taxon>
        <taxon>Bacillati</taxon>
        <taxon>Actinomycetota</taxon>
        <taxon>Actinomycetes</taxon>
        <taxon>Pseudonocardiales</taxon>
        <taxon>Pseudonocardiaceae</taxon>
        <taxon>Pseudonocardia</taxon>
    </lineage>
</organism>
<feature type="compositionally biased region" description="Acidic residues" evidence="7">
    <location>
        <begin position="128"/>
        <end position="141"/>
    </location>
</feature>
<dbReference type="PANTHER" id="PTHR34583:SF2">
    <property type="entry name" value="ANTIPORTER SUBUNIT MNHC2-RELATED"/>
    <property type="match status" value="1"/>
</dbReference>
<dbReference type="InterPro" id="IPR050601">
    <property type="entry name" value="CPA3_antiporter_subunitC"/>
</dbReference>
<dbReference type="NCBIfam" id="NF005929">
    <property type="entry name" value="PRK07946.1"/>
    <property type="match status" value="1"/>
</dbReference>
<keyword evidence="3" id="KW-1003">Cell membrane</keyword>
<dbReference type="Pfam" id="PF00420">
    <property type="entry name" value="Oxidored_q2"/>
    <property type="match status" value="1"/>
</dbReference>
<dbReference type="Gene3D" id="1.10.287.3510">
    <property type="match status" value="1"/>
</dbReference>
<dbReference type="RefSeq" id="WP_424511208.1">
    <property type="nucleotide sequence ID" value="NZ_SMFZ01000001.1"/>
</dbReference>
<evidence type="ECO:0000313" key="10">
    <source>
        <dbReference type="Proteomes" id="UP000295560"/>
    </source>
</evidence>
<dbReference type="Proteomes" id="UP000295560">
    <property type="component" value="Unassembled WGS sequence"/>
</dbReference>
<dbReference type="EMBL" id="SMFZ01000001">
    <property type="protein sequence ID" value="TCK25500.1"/>
    <property type="molecule type" value="Genomic_DNA"/>
</dbReference>
<comment type="subcellular location">
    <subcellularLocation>
        <location evidence="1">Cell membrane</location>
        <topology evidence="1">Multi-pass membrane protein</topology>
    </subcellularLocation>
</comment>
<name>A0A4R1HXF5_PSEEN</name>
<proteinExistence type="inferred from homology"/>
<feature type="transmembrane region" description="Helical" evidence="8">
    <location>
        <begin position="6"/>
        <end position="24"/>
    </location>
</feature>
<keyword evidence="5 8" id="KW-1133">Transmembrane helix</keyword>